<gene>
    <name evidence="2" type="ORF">DFP72DRAFT_1071979</name>
</gene>
<evidence type="ECO:0000313" key="2">
    <source>
        <dbReference type="EMBL" id="KAF6750830.1"/>
    </source>
</evidence>
<feature type="region of interest" description="Disordered" evidence="1">
    <location>
        <begin position="219"/>
        <end position="255"/>
    </location>
</feature>
<feature type="compositionally biased region" description="Polar residues" evidence="1">
    <location>
        <begin position="219"/>
        <end position="241"/>
    </location>
</feature>
<keyword evidence="3" id="KW-1185">Reference proteome</keyword>
<dbReference type="AlphaFoldDB" id="A0A8H6M1E2"/>
<evidence type="ECO:0000313" key="3">
    <source>
        <dbReference type="Proteomes" id="UP000521943"/>
    </source>
</evidence>
<accession>A0A8H6M1E2</accession>
<reference evidence="2 3" key="1">
    <citation type="submission" date="2020-07" db="EMBL/GenBank/DDBJ databases">
        <title>Comparative genomics of pyrophilous fungi reveals a link between fire events and developmental genes.</title>
        <authorList>
            <consortium name="DOE Joint Genome Institute"/>
            <person name="Steindorff A.S."/>
            <person name="Carver A."/>
            <person name="Calhoun S."/>
            <person name="Stillman K."/>
            <person name="Liu H."/>
            <person name="Lipzen A."/>
            <person name="Pangilinan J."/>
            <person name="Labutti K."/>
            <person name="Bruns T.D."/>
            <person name="Grigoriev I.V."/>
        </authorList>
    </citation>
    <scope>NUCLEOTIDE SEQUENCE [LARGE SCALE GENOMIC DNA]</scope>
    <source>
        <strain evidence="2 3">CBS 144469</strain>
    </source>
</reference>
<dbReference type="OrthoDB" id="3061861at2759"/>
<comment type="caution">
    <text evidence="2">The sequence shown here is derived from an EMBL/GenBank/DDBJ whole genome shotgun (WGS) entry which is preliminary data.</text>
</comment>
<dbReference type="EMBL" id="JACGCI010000054">
    <property type="protein sequence ID" value="KAF6750830.1"/>
    <property type="molecule type" value="Genomic_DNA"/>
</dbReference>
<dbReference type="Proteomes" id="UP000521943">
    <property type="component" value="Unassembled WGS sequence"/>
</dbReference>
<sequence length="312" mass="34426">MHPVVHWNSTLFIQFPDGLDWVLKQEDAYACLDEWREEVIGGRASGTIREAITKNESMAFGLAAILRTISSMPQSYIHSSLLPVSWHSPSLKAKCCVEVNSENPFAFNESLEQNYHSGYVTVHQKKSVRMPLELYNSYVSLDLFDPKHVIGAPYKADPASLVYCSAHIQQGYKFVTVHQFEDMSRSTQAFSVIVAQALPGNGWTVSFVDWTDIRTRGNSTTLGPASFQESMQNKPSASASQRGCGCPPKPAKSGKVGRLRTATSQACLQIPKMLLAGTFTKRARDDSPGPIEPSALSLSPIKRCAERKKAKV</sequence>
<proteinExistence type="predicted"/>
<name>A0A8H6M1E2_9AGAR</name>
<protein>
    <submittedName>
        <fullName evidence="2">Uncharacterized protein</fullName>
    </submittedName>
</protein>
<organism evidence="2 3">
    <name type="scientific">Ephemerocybe angulata</name>
    <dbReference type="NCBI Taxonomy" id="980116"/>
    <lineage>
        <taxon>Eukaryota</taxon>
        <taxon>Fungi</taxon>
        <taxon>Dikarya</taxon>
        <taxon>Basidiomycota</taxon>
        <taxon>Agaricomycotina</taxon>
        <taxon>Agaricomycetes</taxon>
        <taxon>Agaricomycetidae</taxon>
        <taxon>Agaricales</taxon>
        <taxon>Agaricineae</taxon>
        <taxon>Psathyrellaceae</taxon>
        <taxon>Ephemerocybe</taxon>
    </lineage>
</organism>
<evidence type="ECO:0000256" key="1">
    <source>
        <dbReference type="SAM" id="MobiDB-lite"/>
    </source>
</evidence>